<feature type="transmembrane region" description="Helical" evidence="13">
    <location>
        <begin position="67"/>
        <end position="89"/>
    </location>
</feature>
<feature type="transmembrane region" description="Helical" evidence="13">
    <location>
        <begin position="131"/>
        <end position="150"/>
    </location>
</feature>
<keyword evidence="12" id="KW-0479">Metal-binding</keyword>
<evidence type="ECO:0000256" key="4">
    <source>
        <dbReference type="ARBA" id="ARBA00022475"/>
    </source>
</evidence>
<dbReference type="RefSeq" id="WP_055052505.1">
    <property type="nucleotide sequence ID" value="NZ_CYZA01000001.1"/>
</dbReference>
<dbReference type="EMBL" id="CYZA01000001">
    <property type="protein sequence ID" value="CUN42532.1"/>
    <property type="molecule type" value="Genomic_DNA"/>
</dbReference>
<evidence type="ECO:0000256" key="2">
    <source>
        <dbReference type="ARBA" id="ARBA00009137"/>
    </source>
</evidence>
<feature type="transmembrane region" description="Helical" evidence="13">
    <location>
        <begin position="181"/>
        <end position="205"/>
    </location>
</feature>
<feature type="binding site" evidence="12">
    <location>
        <position position="312"/>
    </location>
    <ligand>
        <name>K(+)</name>
        <dbReference type="ChEBI" id="CHEBI:29103"/>
    </ligand>
</feature>
<keyword evidence="10" id="KW-0406">Ion transport</keyword>
<gene>
    <name evidence="14" type="primary">trkG</name>
    <name evidence="14" type="ORF">ERS852395_00293</name>
</gene>
<feature type="binding site" evidence="12">
    <location>
        <position position="109"/>
    </location>
    <ligand>
        <name>K(+)</name>
        <dbReference type="ChEBI" id="CHEBI:29103"/>
    </ligand>
</feature>
<feature type="binding site" evidence="12">
    <location>
        <position position="311"/>
    </location>
    <ligand>
        <name>K(+)</name>
        <dbReference type="ChEBI" id="CHEBI:29103"/>
    </ligand>
</feature>
<evidence type="ECO:0000256" key="6">
    <source>
        <dbReference type="ARBA" id="ARBA00022538"/>
    </source>
</evidence>
<keyword evidence="3" id="KW-0813">Transport</keyword>
<evidence type="ECO:0000256" key="5">
    <source>
        <dbReference type="ARBA" id="ARBA00022519"/>
    </source>
</evidence>
<proteinExistence type="inferred from homology"/>
<dbReference type="AlphaFoldDB" id="A0A173WSN3"/>
<keyword evidence="7 13" id="KW-0812">Transmembrane</keyword>
<dbReference type="PANTHER" id="PTHR32024:SF2">
    <property type="entry name" value="TRK SYSTEM POTASSIUM UPTAKE PROTEIN TRKG-RELATED"/>
    <property type="match status" value="1"/>
</dbReference>
<feature type="transmembrane region" description="Helical" evidence="13">
    <location>
        <begin position="269"/>
        <end position="291"/>
    </location>
</feature>
<evidence type="ECO:0000256" key="3">
    <source>
        <dbReference type="ARBA" id="ARBA00022448"/>
    </source>
</evidence>
<comment type="similarity">
    <text evidence="2">Belongs to the TrkH potassium transport family.</text>
</comment>
<evidence type="ECO:0000313" key="14">
    <source>
        <dbReference type="EMBL" id="CUN42532.1"/>
    </source>
</evidence>
<keyword evidence="11 13" id="KW-0472">Membrane</keyword>
<accession>A0A173WSN3</accession>
<dbReference type="Proteomes" id="UP000095447">
    <property type="component" value="Unassembled WGS sequence"/>
</dbReference>
<feature type="transmembrane region" description="Helical" evidence="13">
    <location>
        <begin position="329"/>
        <end position="347"/>
    </location>
</feature>
<feature type="transmembrane region" description="Helical" evidence="13">
    <location>
        <begin position="451"/>
        <end position="472"/>
    </location>
</feature>
<evidence type="ECO:0000256" key="9">
    <source>
        <dbReference type="ARBA" id="ARBA00022989"/>
    </source>
</evidence>
<evidence type="ECO:0000256" key="1">
    <source>
        <dbReference type="ARBA" id="ARBA00004429"/>
    </source>
</evidence>
<keyword evidence="4" id="KW-1003">Cell membrane</keyword>
<dbReference type="PANTHER" id="PTHR32024">
    <property type="entry name" value="TRK SYSTEM POTASSIUM UPTAKE PROTEIN TRKG-RELATED"/>
    <property type="match status" value="1"/>
</dbReference>
<evidence type="ECO:0000256" key="10">
    <source>
        <dbReference type="ARBA" id="ARBA00023065"/>
    </source>
</evidence>
<evidence type="ECO:0000256" key="11">
    <source>
        <dbReference type="ARBA" id="ARBA00023136"/>
    </source>
</evidence>
<evidence type="ECO:0000256" key="7">
    <source>
        <dbReference type="ARBA" id="ARBA00022692"/>
    </source>
</evidence>
<keyword evidence="9 13" id="KW-1133">Transmembrane helix</keyword>
<dbReference type="InterPro" id="IPR004772">
    <property type="entry name" value="TrkH"/>
</dbReference>
<reference evidence="14 15" key="1">
    <citation type="submission" date="2015-09" db="EMBL/GenBank/DDBJ databases">
        <authorList>
            <consortium name="Pathogen Informatics"/>
        </authorList>
    </citation>
    <scope>NUCLEOTIDE SEQUENCE [LARGE SCALE GENOMIC DNA]</scope>
    <source>
        <strain evidence="14 15">2789STDY5608838</strain>
    </source>
</reference>
<dbReference type="PIRSF" id="PIRSF006247">
    <property type="entry name" value="TrkH"/>
    <property type="match status" value="1"/>
</dbReference>
<evidence type="ECO:0000256" key="13">
    <source>
        <dbReference type="SAM" id="Phobius"/>
    </source>
</evidence>
<keyword evidence="8 12" id="KW-0630">Potassium</keyword>
<dbReference type="InterPro" id="IPR003445">
    <property type="entry name" value="Cat_transpt"/>
</dbReference>
<dbReference type="GO" id="GO:0015379">
    <property type="term" value="F:potassium:chloride symporter activity"/>
    <property type="evidence" value="ECO:0007669"/>
    <property type="project" value="InterPro"/>
</dbReference>
<feature type="transmembrane region" description="Helical" evidence="13">
    <location>
        <begin position="392"/>
        <end position="410"/>
    </location>
</feature>
<evidence type="ECO:0000256" key="8">
    <source>
        <dbReference type="ARBA" id="ARBA00022958"/>
    </source>
</evidence>
<feature type="binding site" evidence="12">
    <location>
        <position position="110"/>
    </location>
    <ligand>
        <name>K(+)</name>
        <dbReference type="ChEBI" id="CHEBI:29103"/>
    </ligand>
</feature>
<feature type="binding site" evidence="12">
    <location>
        <position position="218"/>
    </location>
    <ligand>
        <name>K(+)</name>
        <dbReference type="ChEBI" id="CHEBI:29103"/>
    </ligand>
</feature>
<protein>
    <submittedName>
        <fullName evidence="14">Trk system potassium uptake protein trkG</fullName>
    </submittedName>
</protein>
<organism evidence="14 15">
    <name type="scientific">Blautia obeum</name>
    <dbReference type="NCBI Taxonomy" id="40520"/>
    <lineage>
        <taxon>Bacteria</taxon>
        <taxon>Bacillati</taxon>
        <taxon>Bacillota</taxon>
        <taxon>Clostridia</taxon>
        <taxon>Lachnospirales</taxon>
        <taxon>Lachnospiraceae</taxon>
        <taxon>Blautia</taxon>
    </lineage>
</organism>
<keyword evidence="5" id="KW-0997">Cell inner membrane</keyword>
<dbReference type="Pfam" id="PF02386">
    <property type="entry name" value="TrkH"/>
    <property type="match status" value="1"/>
</dbReference>
<feature type="transmembrane region" description="Helical" evidence="13">
    <location>
        <begin position="37"/>
        <end position="55"/>
    </location>
</feature>
<feature type="binding site" evidence="12">
    <location>
        <position position="428"/>
    </location>
    <ligand>
        <name>K(+)</name>
        <dbReference type="ChEBI" id="CHEBI:29103"/>
    </ligand>
</feature>
<keyword evidence="6" id="KW-0633">Potassium transport</keyword>
<name>A0A173WSN3_9FIRM</name>
<feature type="transmembrane region" description="Helical" evidence="13">
    <location>
        <begin position="7"/>
        <end position="31"/>
    </location>
</feature>
<evidence type="ECO:0000256" key="12">
    <source>
        <dbReference type="PIRSR" id="PIRSR006247-1"/>
    </source>
</evidence>
<dbReference type="GO" id="GO:0005886">
    <property type="term" value="C:plasma membrane"/>
    <property type="evidence" value="ECO:0007669"/>
    <property type="project" value="UniProtKB-SubCell"/>
</dbReference>
<evidence type="ECO:0000313" key="15">
    <source>
        <dbReference type="Proteomes" id="UP000095447"/>
    </source>
</evidence>
<sequence length="479" mass="52789">MNYSIIIYIIGMILEIEAVFMTLPAITALIYQETSGVAFLITIALCLVIGLPLTRKKPTRKAFYTKEGFVTVALSWIVLSIIGAIPFVISRSIPNPVDALFETVSGFTTTGASILSDVEALPHCMLMWRSFTHWIGGMGVLVFILSLLPLTGGYHMNLMKAESPGPSVSKLAPKVQSTAKILYSIYFVMTVIQILLLLVGGMPLFDSICTAFGTAGTGGFGIKNDSMASYSTYLQVVITVFMILFGVNFNAYFFIITKKFAQAFKMEEVRYYFGIIGIAILIITCNIYHIFGSAAKAFQQAAFQVGSIITTTGYATTDFNTWPEISRTILVLLMFIGACAGSTGGGIKVSRILILCKTVRKELHIFLHPNAVKKIKMDGKAIPHEVVRSTNIFFIVYMLIFSSSIFLIAFDDFNLITNFTAVAATFNNIGPGLELVGPTGNFGMFSWFSKLILTFDMLAGRLEIFPLLILFVRDTWKKF</sequence>
<feature type="transmembrane region" description="Helical" evidence="13">
    <location>
        <begin position="233"/>
        <end position="257"/>
    </location>
</feature>
<dbReference type="GO" id="GO:0046872">
    <property type="term" value="F:metal ion binding"/>
    <property type="evidence" value="ECO:0007669"/>
    <property type="project" value="UniProtKB-KW"/>
</dbReference>
<comment type="subcellular location">
    <subcellularLocation>
        <location evidence="1">Cell inner membrane</location>
        <topology evidence="1">Multi-pass membrane protein</topology>
    </subcellularLocation>
</comment>